<dbReference type="EMBL" id="JAHIBW010000013">
    <property type="protein sequence ID" value="KAG7305429.1"/>
    <property type="molecule type" value="Genomic_DNA"/>
</dbReference>
<feature type="region of interest" description="Disordered" evidence="1">
    <location>
        <begin position="1"/>
        <end position="52"/>
    </location>
</feature>
<accession>A0ABQ7QJM5</accession>
<reference evidence="2 3" key="1">
    <citation type="submission" date="2021-06" db="EMBL/GenBank/DDBJ databases">
        <title>A haploid diamondback moth (Plutella xylostella L.) genome assembly resolves 31 chromosomes and identifies a diamide resistance mutation.</title>
        <authorList>
            <person name="Ward C.M."/>
            <person name="Perry K.D."/>
            <person name="Baker G."/>
            <person name="Powis K."/>
            <person name="Heckel D.G."/>
            <person name="Baxter S.W."/>
        </authorList>
    </citation>
    <scope>NUCLEOTIDE SEQUENCE [LARGE SCALE GENOMIC DNA]</scope>
    <source>
        <strain evidence="2 3">LV</strain>
        <tissue evidence="2">Single pupa</tissue>
    </source>
</reference>
<organism evidence="2 3">
    <name type="scientific">Plutella xylostella</name>
    <name type="common">Diamondback moth</name>
    <name type="synonym">Plutella maculipennis</name>
    <dbReference type="NCBI Taxonomy" id="51655"/>
    <lineage>
        <taxon>Eukaryota</taxon>
        <taxon>Metazoa</taxon>
        <taxon>Ecdysozoa</taxon>
        <taxon>Arthropoda</taxon>
        <taxon>Hexapoda</taxon>
        <taxon>Insecta</taxon>
        <taxon>Pterygota</taxon>
        <taxon>Neoptera</taxon>
        <taxon>Endopterygota</taxon>
        <taxon>Lepidoptera</taxon>
        <taxon>Glossata</taxon>
        <taxon>Ditrysia</taxon>
        <taxon>Yponomeutoidea</taxon>
        <taxon>Plutellidae</taxon>
        <taxon>Plutella</taxon>
    </lineage>
</organism>
<name>A0ABQ7QJM5_PLUXY</name>
<evidence type="ECO:0000256" key="1">
    <source>
        <dbReference type="SAM" id="MobiDB-lite"/>
    </source>
</evidence>
<keyword evidence="3" id="KW-1185">Reference proteome</keyword>
<evidence type="ECO:0000313" key="3">
    <source>
        <dbReference type="Proteomes" id="UP000823941"/>
    </source>
</evidence>
<protein>
    <submittedName>
        <fullName evidence="2">Uncharacterized protein</fullName>
    </submittedName>
</protein>
<gene>
    <name evidence="2" type="ORF">JYU34_009500</name>
</gene>
<proteinExistence type="predicted"/>
<dbReference type="Proteomes" id="UP000823941">
    <property type="component" value="Chromosome 13"/>
</dbReference>
<comment type="caution">
    <text evidence="2">The sequence shown here is derived from an EMBL/GenBank/DDBJ whole genome shotgun (WGS) entry which is preliminary data.</text>
</comment>
<feature type="compositionally biased region" description="Basic and acidic residues" evidence="1">
    <location>
        <begin position="37"/>
        <end position="52"/>
    </location>
</feature>
<sequence length="167" mass="19103">MDRFVKKSSAPPKRQRDEEPSDEWQQPKRTAAAQKSPPEDHDNLIPEDHDVATREMLDIMHQDSIWNEKLSKVDNPSSDLWRIAKSVRSDTPTSIPPLSRPDGTFTQSRQDQCEELATAFHNNMCLTTAWDSGETDIEVNMSIECLRNMEEGLDSAMDIQLFNNSQE</sequence>
<evidence type="ECO:0000313" key="2">
    <source>
        <dbReference type="EMBL" id="KAG7305429.1"/>
    </source>
</evidence>